<reference evidence="5" key="1">
    <citation type="submission" date="2015-01" db="EMBL/GenBank/DDBJ databases">
        <title>The Genome Sequence of Cladophialophora bantiana CBS 173.52.</title>
        <authorList>
            <consortium name="The Broad Institute Genomics Platform"/>
            <person name="Cuomo C."/>
            <person name="de Hoog S."/>
            <person name="Gorbushina A."/>
            <person name="Stielow B."/>
            <person name="Teixiera M."/>
            <person name="Abouelleil A."/>
            <person name="Chapman S.B."/>
            <person name="Priest M."/>
            <person name="Young S.K."/>
            <person name="Wortman J."/>
            <person name="Nusbaum C."/>
            <person name="Birren B."/>
        </authorList>
    </citation>
    <scope>NUCLEOTIDE SEQUENCE [LARGE SCALE GENOMIC DNA]</scope>
    <source>
        <strain evidence="5">CBS 173.52</strain>
    </source>
</reference>
<feature type="region of interest" description="Disordered" evidence="3">
    <location>
        <begin position="231"/>
        <end position="332"/>
    </location>
</feature>
<evidence type="ECO:0000313" key="6">
    <source>
        <dbReference type="Proteomes" id="UP000053789"/>
    </source>
</evidence>
<dbReference type="OrthoDB" id="10265275at2759"/>
<dbReference type="EMBL" id="KN847010">
    <property type="protein sequence ID" value="KIW86805.1"/>
    <property type="molecule type" value="Genomic_DNA"/>
</dbReference>
<dbReference type="PROSITE" id="PS50250">
    <property type="entry name" value="PCI"/>
    <property type="match status" value="1"/>
</dbReference>
<feature type="compositionally biased region" description="Low complexity" evidence="3">
    <location>
        <begin position="251"/>
        <end position="261"/>
    </location>
</feature>
<feature type="compositionally biased region" description="Basic residues" evidence="3">
    <location>
        <begin position="322"/>
        <end position="332"/>
    </location>
</feature>
<evidence type="ECO:0000256" key="1">
    <source>
        <dbReference type="ARBA" id="ARBA00008482"/>
    </source>
</evidence>
<dbReference type="AlphaFoldDB" id="A0A0D2H7F1"/>
<proteinExistence type="inferred from homology"/>
<dbReference type="GO" id="GO:0008180">
    <property type="term" value="C:COP9 signalosome"/>
    <property type="evidence" value="ECO:0007669"/>
    <property type="project" value="UniProtKB-KW"/>
</dbReference>
<feature type="domain" description="PCI" evidence="4">
    <location>
        <begin position="1"/>
        <end position="170"/>
    </location>
</feature>
<protein>
    <recommendedName>
        <fullName evidence="4">PCI domain-containing protein</fullName>
    </recommendedName>
</protein>
<evidence type="ECO:0000256" key="2">
    <source>
        <dbReference type="ARBA" id="ARBA00022790"/>
    </source>
</evidence>
<dbReference type="Pfam" id="PF22061">
    <property type="entry name" value="CSN7_HB_subdom"/>
    <property type="match status" value="1"/>
</dbReference>
<dbReference type="RefSeq" id="XP_016613474.1">
    <property type="nucleotide sequence ID" value="XM_016770296.1"/>
</dbReference>
<sequence>MDQSQAKALASIQPFIHLATTTKTPSPRLIAELIKGAISAPGAYIFTELLQLPVVQGLRATESEPWLTLLEIFSWGTYEEYKANPSLPPLDEAQTFKLRQLSLLTLASPFAPTTKNTTANALTYTGLLSSLLLSTPQELESLITQSIYSGLLTARLSPTSSPPTVHITSVAPLRDLRPQSLPALLQILQTWESRCVSVVSDLEAQIAAMRATAQQRAMRERKRQNEVDSLVLSNDKHLASNDNGVVSDAKGGNARTGRSSGSGAGQRPPSKRDLDQQMEGEGDNEDDEYDEGRMDLDEGIGEGTAGFIGSGSRGGLSGGSRGAKRNRGRGSK</sequence>
<organism evidence="5 6">
    <name type="scientific">Cladophialophora bantiana (strain ATCC 10958 / CBS 173.52 / CDC B-1940 / NIH 8579)</name>
    <name type="common">Xylohypha bantiana</name>
    <dbReference type="NCBI Taxonomy" id="1442370"/>
    <lineage>
        <taxon>Eukaryota</taxon>
        <taxon>Fungi</taxon>
        <taxon>Dikarya</taxon>
        <taxon>Ascomycota</taxon>
        <taxon>Pezizomycotina</taxon>
        <taxon>Eurotiomycetes</taxon>
        <taxon>Chaetothyriomycetidae</taxon>
        <taxon>Chaetothyriales</taxon>
        <taxon>Herpotrichiellaceae</taxon>
        <taxon>Cladophialophora</taxon>
    </lineage>
</organism>
<gene>
    <name evidence="5" type="ORF">Z519_12591</name>
</gene>
<keyword evidence="6" id="KW-1185">Reference proteome</keyword>
<dbReference type="GeneID" id="27705519"/>
<keyword evidence="2" id="KW-0736">Signalosome</keyword>
<dbReference type="HOGENOM" id="CLU_054426_0_0_1"/>
<comment type="similarity">
    <text evidence="1">Belongs to the CSN7/EIF3M family. CSN7 subfamily.</text>
</comment>
<name>A0A0D2H7F1_CLAB1</name>
<dbReference type="PANTHER" id="PTHR15350:SF5">
    <property type="entry name" value="COP9 SIGNALOSOME COMPLEX SUBUNIT 7"/>
    <property type="match status" value="1"/>
</dbReference>
<dbReference type="VEuPathDB" id="FungiDB:Z519_12591"/>
<accession>A0A0D2H7F1</accession>
<feature type="compositionally biased region" description="Gly residues" evidence="3">
    <location>
        <begin position="301"/>
        <end position="321"/>
    </location>
</feature>
<dbReference type="PANTHER" id="PTHR15350">
    <property type="entry name" value="COP9 SIGNALOSOME COMPLEX SUBUNIT 7/DENDRITIC CELL PROTEIN GA17"/>
    <property type="match status" value="1"/>
</dbReference>
<evidence type="ECO:0000313" key="5">
    <source>
        <dbReference type="EMBL" id="KIW86805.1"/>
    </source>
</evidence>
<dbReference type="InterPro" id="IPR045237">
    <property type="entry name" value="COPS7/eIF3m"/>
</dbReference>
<feature type="compositionally biased region" description="Acidic residues" evidence="3">
    <location>
        <begin position="276"/>
        <end position="290"/>
    </location>
</feature>
<evidence type="ECO:0000256" key="3">
    <source>
        <dbReference type="SAM" id="MobiDB-lite"/>
    </source>
</evidence>
<evidence type="ECO:0000259" key="4">
    <source>
        <dbReference type="PROSITE" id="PS50250"/>
    </source>
</evidence>
<dbReference type="Proteomes" id="UP000053789">
    <property type="component" value="Unassembled WGS sequence"/>
</dbReference>
<dbReference type="InterPro" id="IPR000717">
    <property type="entry name" value="PCI_dom"/>
</dbReference>